<evidence type="ECO:0000256" key="2">
    <source>
        <dbReference type="SAM" id="Phobius"/>
    </source>
</evidence>
<comment type="caution">
    <text evidence="3">The sequence shown here is derived from an EMBL/GenBank/DDBJ whole genome shotgun (WGS) entry which is preliminary data.</text>
</comment>
<keyword evidence="2" id="KW-1133">Transmembrane helix</keyword>
<evidence type="ECO:0000313" key="4">
    <source>
        <dbReference type="Proteomes" id="UP000094527"/>
    </source>
</evidence>
<dbReference type="Proteomes" id="UP000094527">
    <property type="component" value="Unassembled WGS sequence"/>
</dbReference>
<dbReference type="EMBL" id="LJIJ01000031">
    <property type="protein sequence ID" value="ODN05039.1"/>
    <property type="molecule type" value="Genomic_DNA"/>
</dbReference>
<sequence length="204" mass="22197">MPTKFETFYSIMMNSLVHKLFGSTLVLVIFSSLVALTLGQSEYDCDKYCHQSCSQYFESSSSQFSECVRANVHCSCTSVVSGRNPVIWFVLLVAVILTIAVCCGCKRHCNRGSIPAHSVVAQPVVTTVSRNYTGVMANGQNYAPYAPPAQFIAASPFIAATPSPQKPPESYPASEYGPPPPYYECAINSNTNAPSENTTMNDKH</sequence>
<keyword evidence="4" id="KW-1185">Reference proteome</keyword>
<evidence type="ECO:0000313" key="3">
    <source>
        <dbReference type="EMBL" id="ODN05039.1"/>
    </source>
</evidence>
<feature type="transmembrane region" description="Helical" evidence="2">
    <location>
        <begin position="86"/>
        <end position="105"/>
    </location>
</feature>
<feature type="transmembrane region" description="Helical" evidence="2">
    <location>
        <begin position="20"/>
        <end position="38"/>
    </location>
</feature>
<accession>A0A1D2NIH0</accession>
<feature type="region of interest" description="Disordered" evidence="1">
    <location>
        <begin position="162"/>
        <end position="204"/>
    </location>
</feature>
<protein>
    <submittedName>
        <fullName evidence="3">Uncharacterized protein</fullName>
    </submittedName>
</protein>
<feature type="compositionally biased region" description="Polar residues" evidence="1">
    <location>
        <begin position="187"/>
        <end position="204"/>
    </location>
</feature>
<organism evidence="3 4">
    <name type="scientific">Orchesella cincta</name>
    <name type="common">Springtail</name>
    <name type="synonym">Podura cincta</name>
    <dbReference type="NCBI Taxonomy" id="48709"/>
    <lineage>
        <taxon>Eukaryota</taxon>
        <taxon>Metazoa</taxon>
        <taxon>Ecdysozoa</taxon>
        <taxon>Arthropoda</taxon>
        <taxon>Hexapoda</taxon>
        <taxon>Collembola</taxon>
        <taxon>Entomobryomorpha</taxon>
        <taxon>Entomobryoidea</taxon>
        <taxon>Orchesellidae</taxon>
        <taxon>Orchesellinae</taxon>
        <taxon>Orchesella</taxon>
    </lineage>
</organism>
<gene>
    <name evidence="3" type="ORF">Ocin01_01658</name>
</gene>
<dbReference type="AlphaFoldDB" id="A0A1D2NIH0"/>
<reference evidence="3 4" key="1">
    <citation type="journal article" date="2016" name="Genome Biol. Evol.">
        <title>Gene Family Evolution Reflects Adaptation to Soil Environmental Stressors in the Genome of the Collembolan Orchesella cincta.</title>
        <authorList>
            <person name="Faddeeva-Vakhrusheva A."/>
            <person name="Derks M.F."/>
            <person name="Anvar S.Y."/>
            <person name="Agamennone V."/>
            <person name="Suring W."/>
            <person name="Smit S."/>
            <person name="van Straalen N.M."/>
            <person name="Roelofs D."/>
        </authorList>
    </citation>
    <scope>NUCLEOTIDE SEQUENCE [LARGE SCALE GENOMIC DNA]</scope>
    <source>
        <tissue evidence="3">Mixed pool</tissue>
    </source>
</reference>
<keyword evidence="2" id="KW-0472">Membrane</keyword>
<name>A0A1D2NIH0_ORCCI</name>
<keyword evidence="2" id="KW-0812">Transmembrane</keyword>
<proteinExistence type="predicted"/>
<evidence type="ECO:0000256" key="1">
    <source>
        <dbReference type="SAM" id="MobiDB-lite"/>
    </source>
</evidence>